<gene>
    <name evidence="1" type="ORF">G4Z05_08515</name>
</gene>
<reference evidence="1" key="1">
    <citation type="submission" date="2020-02" db="EMBL/GenBank/DDBJ databases">
        <title>Bacillus sedimentmangrovi sp. nov., isolated from sediment of the mangrove ecosystem.</title>
        <authorList>
            <person name="Liu G."/>
        </authorList>
    </citation>
    <scope>NUCLEOTIDE SEQUENCE [LARGE SCALE GENOMIC DNA]</scope>
    <source>
        <strain evidence="1">SgZ-7</strain>
    </source>
</reference>
<sequence length="92" mass="10959">MENVNFDELLQEYRSIWNNRKLNAEGNTSKEILMEAIKRELLDENTHPRVRKGIYEKYFTASKRIIQSVLSQETKLLLLDLHLKVLKDINKE</sequence>
<comment type="caution">
    <text evidence="1">The sequence shown here is derived from an EMBL/GenBank/DDBJ whole genome shotgun (WGS) entry which is preliminary data.</text>
</comment>
<dbReference type="AlphaFoldDB" id="A0A6B3TQU4"/>
<keyword evidence="2" id="KW-1185">Reference proteome</keyword>
<dbReference type="EMBL" id="JAAIUV010000011">
    <property type="protein sequence ID" value="NEX78928.1"/>
    <property type="molecule type" value="Genomic_DNA"/>
</dbReference>
<proteinExistence type="predicted"/>
<evidence type="ECO:0000313" key="1">
    <source>
        <dbReference type="EMBL" id="NEX78928.1"/>
    </source>
</evidence>
<accession>A0A6B3TQU4</accession>
<protein>
    <submittedName>
        <fullName evidence="1">Uncharacterized protein</fullName>
    </submittedName>
</protein>
<evidence type="ECO:0000313" key="2">
    <source>
        <dbReference type="Proteomes" id="UP000481621"/>
    </source>
</evidence>
<name>A0A6B3TQU4_9BACI</name>
<dbReference type="Proteomes" id="UP000481621">
    <property type="component" value="Unassembled WGS sequence"/>
</dbReference>
<organism evidence="1 2">
    <name type="scientific">Neobacillus thermocopriae</name>
    <dbReference type="NCBI Taxonomy" id="1215031"/>
    <lineage>
        <taxon>Bacteria</taxon>
        <taxon>Bacillati</taxon>
        <taxon>Bacillota</taxon>
        <taxon>Bacilli</taxon>
        <taxon>Bacillales</taxon>
        <taxon>Bacillaceae</taxon>
        <taxon>Neobacillus</taxon>
    </lineage>
</organism>